<gene>
    <name evidence="6" type="primary">clpX</name>
    <name evidence="9" type="ordered locus">BT0612</name>
</gene>
<protein>
    <recommendedName>
        <fullName evidence="6">ATP-dependent Clp protease ATP-binding subunit ClpX</fullName>
    </recommendedName>
</protein>
<dbReference type="InterPro" id="IPR010603">
    <property type="entry name" value="Znf_CppX_C4"/>
</dbReference>
<dbReference type="Gene3D" id="1.10.8.60">
    <property type="match status" value="1"/>
</dbReference>
<feature type="domain" description="ClpX-type ZB" evidence="8">
    <location>
        <begin position="6"/>
        <end position="60"/>
    </location>
</feature>
<dbReference type="GO" id="GO:0006457">
    <property type="term" value="P:protein folding"/>
    <property type="evidence" value="ECO:0007669"/>
    <property type="project" value="UniProtKB-UniRule"/>
</dbReference>
<dbReference type="InterPro" id="IPR004487">
    <property type="entry name" value="Clp_protease_ATP-bd_su_ClpX"/>
</dbReference>
<keyword evidence="1 6" id="KW-0479">Metal-binding</keyword>
<feature type="binding site" evidence="6 7">
    <location>
        <position position="44"/>
    </location>
    <ligand>
        <name>Zn(2+)</name>
        <dbReference type="ChEBI" id="CHEBI:29105"/>
    </ligand>
</feature>
<feature type="binding site" evidence="6">
    <location>
        <begin position="125"/>
        <end position="132"/>
    </location>
    <ligand>
        <name>ATP</name>
        <dbReference type="ChEBI" id="CHEBI:30616"/>
    </ligand>
</feature>
<proteinExistence type="inferred from homology"/>
<dbReference type="InterPro" id="IPR050052">
    <property type="entry name" value="ATP-dep_Clp_protease_ClpX"/>
</dbReference>
<evidence type="ECO:0000313" key="9">
    <source>
        <dbReference type="EMBL" id="AAX17933.1"/>
    </source>
</evidence>
<sequence>MWVRFDMARSKSQKIEGCSFCGRTKAEAEGRIISAKSVAICFECSKICHNLFKEETEKPVRPKSSRGLPTPKQLKSHLDKYIIGQEDAKKVLSVAVYNHYKRIFKGNKRDNGVELEKSNILLVGPTGSGKTLLAKKLAAEMNVPFAMADATTLTEAGYVGEDVENILLKLIHAADGDVSFAERGIIYIDEIDKIAKKGENVSITRDVSGEGVQQSLLKIIEGTIANVPPKGGRKHPYECTIEINTQNILFICGGAFVGLENIIKKRINKSSIGFSSAGRKDSGEINSLKYLEMEDLVKFGLIPEFVGRLPVHSYLEKLEKEDLIKILIEPENSIVKQYCHMFKMDNVDLLFERDALDAIAEEAMLKNTGARGLRSILEELLKDVMFEIPSTKQIKKVIVTKESVLSSNIEPLILTGRHANKPWAKELYEINSQSN</sequence>
<dbReference type="InterPro" id="IPR046425">
    <property type="entry name" value="ClpX_bact"/>
</dbReference>
<dbReference type="GO" id="GO:0005524">
    <property type="term" value="F:ATP binding"/>
    <property type="evidence" value="ECO:0007669"/>
    <property type="project" value="UniProtKB-UniRule"/>
</dbReference>
<dbReference type="InterPro" id="IPR003593">
    <property type="entry name" value="AAA+_ATPase"/>
</dbReference>
<feature type="binding site" evidence="6 7">
    <location>
        <position position="21"/>
    </location>
    <ligand>
        <name>Zn(2+)</name>
        <dbReference type="ChEBI" id="CHEBI:29105"/>
    </ligand>
</feature>
<accession>A0ABF7PW12</accession>
<evidence type="ECO:0000256" key="2">
    <source>
        <dbReference type="ARBA" id="ARBA00022741"/>
    </source>
</evidence>
<comment type="subunit">
    <text evidence="6">Component of the ClpX-ClpP complex. Forms a hexameric ring that, in the presence of ATP, binds to fourteen ClpP subunits assembled into a disk-like structure with a central cavity, resembling the structure of eukaryotic proteasomes.</text>
</comment>
<dbReference type="Pfam" id="PF07724">
    <property type="entry name" value="AAA_2"/>
    <property type="match status" value="1"/>
</dbReference>
<evidence type="ECO:0000256" key="3">
    <source>
        <dbReference type="ARBA" id="ARBA00022833"/>
    </source>
</evidence>
<dbReference type="InterPro" id="IPR019489">
    <property type="entry name" value="Clp_ATPase_C"/>
</dbReference>
<dbReference type="FunFam" id="1.10.8.60:FF:000002">
    <property type="entry name" value="ATP-dependent Clp protease ATP-binding subunit ClpX"/>
    <property type="match status" value="1"/>
</dbReference>
<keyword evidence="3 6" id="KW-0862">Zinc</keyword>
<reference evidence="10" key="1">
    <citation type="submission" date="2004-12" db="EMBL/GenBank/DDBJ databases">
        <title>The genome sequence of Borrelia hermsii and Borrelia turicatae: comparative analysis of two agents of endemic N. America relapsing fever.</title>
        <authorList>
            <person name="Porcella S.F."/>
            <person name="Raffel S.J."/>
            <person name="Schrumpf M.E."/>
            <person name="Montgomery B."/>
            <person name="Smith T."/>
            <person name="Schwan T.G."/>
        </authorList>
    </citation>
    <scope>NUCLEOTIDE SEQUENCE [LARGE SCALE GENOMIC DNA]</scope>
    <source>
        <strain evidence="10">91E135</strain>
    </source>
</reference>
<dbReference type="Pfam" id="PF10431">
    <property type="entry name" value="ClpB_D2-small"/>
    <property type="match status" value="1"/>
</dbReference>
<dbReference type="SMART" id="SM00382">
    <property type="entry name" value="AAA"/>
    <property type="match status" value="1"/>
</dbReference>
<evidence type="ECO:0000256" key="1">
    <source>
        <dbReference type="ARBA" id="ARBA00022723"/>
    </source>
</evidence>
<dbReference type="Pfam" id="PF06689">
    <property type="entry name" value="zf-C4_ClpX"/>
    <property type="match status" value="1"/>
</dbReference>
<evidence type="ECO:0000259" key="8">
    <source>
        <dbReference type="PROSITE" id="PS51902"/>
    </source>
</evidence>
<dbReference type="PANTHER" id="PTHR48102:SF7">
    <property type="entry name" value="ATP-DEPENDENT CLP PROTEASE ATP-BINDING SUBUNIT CLPX-LIKE, MITOCHONDRIAL"/>
    <property type="match status" value="1"/>
</dbReference>
<dbReference type="SMART" id="SM00994">
    <property type="entry name" value="zf-C4_ClpX"/>
    <property type="match status" value="1"/>
</dbReference>
<keyword evidence="5 6" id="KW-0143">Chaperone</keyword>
<dbReference type="CDD" id="cd19497">
    <property type="entry name" value="RecA-like_ClpX"/>
    <property type="match status" value="1"/>
</dbReference>
<dbReference type="SMART" id="SM01086">
    <property type="entry name" value="ClpB_D2-small"/>
    <property type="match status" value="1"/>
</dbReference>
<keyword evidence="4 6" id="KW-0067">ATP-binding</keyword>
<dbReference type="GO" id="GO:0008270">
    <property type="term" value="F:zinc ion binding"/>
    <property type="evidence" value="ECO:0007669"/>
    <property type="project" value="UniProtKB-UniRule"/>
</dbReference>
<dbReference type="KEGG" id="btu:BT0612"/>
<dbReference type="InterPro" id="IPR003959">
    <property type="entry name" value="ATPase_AAA_core"/>
</dbReference>
<dbReference type="InterPro" id="IPR038366">
    <property type="entry name" value="Znf_CppX_C4_sf"/>
</dbReference>
<dbReference type="NCBIfam" id="NF003745">
    <property type="entry name" value="PRK05342.1"/>
    <property type="match status" value="1"/>
</dbReference>
<keyword evidence="9" id="KW-0378">Hydrolase</keyword>
<dbReference type="GO" id="GO:0046983">
    <property type="term" value="F:protein dimerization activity"/>
    <property type="evidence" value="ECO:0007669"/>
    <property type="project" value="UniProtKB-UniRule"/>
</dbReference>
<organism evidence="9 10">
    <name type="scientific">Borrelia turicatae (strain 91E135)</name>
    <dbReference type="NCBI Taxonomy" id="314724"/>
    <lineage>
        <taxon>Bacteria</taxon>
        <taxon>Pseudomonadati</taxon>
        <taxon>Spirochaetota</taxon>
        <taxon>Spirochaetia</taxon>
        <taxon>Spirochaetales</taxon>
        <taxon>Borreliaceae</taxon>
        <taxon>Borrelia</taxon>
    </lineage>
</organism>
<keyword evidence="2 6" id="KW-0547">Nucleotide-binding</keyword>
<evidence type="ECO:0000256" key="6">
    <source>
        <dbReference type="HAMAP-Rule" id="MF_00175"/>
    </source>
</evidence>
<dbReference type="NCBIfam" id="TIGR00382">
    <property type="entry name" value="clpX"/>
    <property type="match status" value="1"/>
</dbReference>
<keyword evidence="9" id="KW-0645">Protease</keyword>
<dbReference type="Proteomes" id="UP000001205">
    <property type="component" value="Chromosome"/>
</dbReference>
<dbReference type="PANTHER" id="PTHR48102">
    <property type="entry name" value="ATP-DEPENDENT CLP PROTEASE ATP-BINDING SUBUNIT CLPX-LIKE, MITOCHONDRIAL-RELATED"/>
    <property type="match status" value="1"/>
</dbReference>
<evidence type="ECO:0000256" key="4">
    <source>
        <dbReference type="ARBA" id="ARBA00022840"/>
    </source>
</evidence>
<comment type="function">
    <text evidence="6">ATP-dependent specificity component of the Clp protease. It directs the protease to specific substrates. Can perform chaperone functions in the absence of ClpP.</text>
</comment>
<dbReference type="PROSITE" id="PS51902">
    <property type="entry name" value="CLPX_ZB"/>
    <property type="match status" value="1"/>
</dbReference>
<evidence type="ECO:0000256" key="5">
    <source>
        <dbReference type="ARBA" id="ARBA00023186"/>
    </source>
</evidence>
<dbReference type="Gene3D" id="3.40.50.300">
    <property type="entry name" value="P-loop containing nucleotide triphosphate hydrolases"/>
    <property type="match status" value="1"/>
</dbReference>
<dbReference type="SUPFAM" id="SSF52540">
    <property type="entry name" value="P-loop containing nucleoside triphosphate hydrolases"/>
    <property type="match status" value="1"/>
</dbReference>
<evidence type="ECO:0000313" key="10">
    <source>
        <dbReference type="Proteomes" id="UP000001205"/>
    </source>
</evidence>
<feature type="binding site" evidence="6 7">
    <location>
        <position position="18"/>
    </location>
    <ligand>
        <name>Zn(2+)</name>
        <dbReference type="ChEBI" id="CHEBI:29105"/>
    </ligand>
</feature>
<name>A0ABF7PW12_BORT9</name>
<feature type="binding site" evidence="6 7">
    <location>
        <position position="41"/>
    </location>
    <ligand>
        <name>Zn(2+)</name>
        <dbReference type="ChEBI" id="CHEBI:29105"/>
    </ligand>
</feature>
<evidence type="ECO:0000256" key="7">
    <source>
        <dbReference type="PROSITE-ProRule" id="PRU01250"/>
    </source>
</evidence>
<dbReference type="InterPro" id="IPR059188">
    <property type="entry name" value="Znf_CLPX-like"/>
</dbReference>
<dbReference type="GO" id="GO:0006508">
    <property type="term" value="P:proteolysis"/>
    <property type="evidence" value="ECO:0007669"/>
    <property type="project" value="UniProtKB-KW"/>
</dbReference>
<dbReference type="FunFam" id="3.40.50.300:FF:000005">
    <property type="entry name" value="ATP-dependent Clp protease ATP-binding subunit ClpX"/>
    <property type="match status" value="1"/>
</dbReference>
<keyword evidence="10" id="KW-1185">Reference proteome</keyword>
<dbReference type="Gene3D" id="6.20.220.10">
    <property type="entry name" value="ClpX chaperone, C4-type zinc finger domain"/>
    <property type="match status" value="1"/>
</dbReference>
<dbReference type="EMBL" id="CP000049">
    <property type="protein sequence ID" value="AAX17933.1"/>
    <property type="molecule type" value="Genomic_DNA"/>
</dbReference>
<dbReference type="GO" id="GO:0008233">
    <property type="term" value="F:peptidase activity"/>
    <property type="evidence" value="ECO:0007669"/>
    <property type="project" value="UniProtKB-KW"/>
</dbReference>
<dbReference type="GO" id="GO:0051082">
    <property type="term" value="F:unfolded protein binding"/>
    <property type="evidence" value="ECO:0007669"/>
    <property type="project" value="UniProtKB-UniRule"/>
</dbReference>
<dbReference type="InterPro" id="IPR027417">
    <property type="entry name" value="P-loop_NTPase"/>
</dbReference>
<comment type="similarity">
    <text evidence="6 7">Belongs to the ClpX chaperone family.</text>
</comment>
<dbReference type="HAMAP" id="MF_00175">
    <property type="entry name" value="ClpX"/>
    <property type="match status" value="1"/>
</dbReference>
<dbReference type="AlphaFoldDB" id="A0ABF7PW12"/>